<sequence>MIINFIHWDIDPEIINVFGISLRYYGVLFVGGLILCVYILNWIFKKENIPLDKLEKLSIYGLIGIFAGARLGHCLFYDPSYYLSNPLEMLLPIQQTAGGGYEFIGYQGLASHGGALGLIIALIIYAKRTKESIIKTIDLIAVVAPLVGCFIRLANLMNSEIIGIPTRVPWAFIFVREDNLPRHPAQLYEAISYLAIFGLIFYLYKTKRDKLQNGFFFGLSISLIFIARFVIEFIKERQEPFEEQMQLDMGQLLSIPFIIVGLVFVIYGLIKTKNNEPSA</sequence>
<keyword evidence="3 7" id="KW-0808">Transferase</keyword>
<evidence type="ECO:0000256" key="7">
    <source>
        <dbReference type="HAMAP-Rule" id="MF_01147"/>
    </source>
</evidence>
<evidence type="ECO:0000256" key="5">
    <source>
        <dbReference type="ARBA" id="ARBA00022989"/>
    </source>
</evidence>
<keyword evidence="6 7" id="KW-0472">Membrane</keyword>
<evidence type="ECO:0000256" key="1">
    <source>
        <dbReference type="ARBA" id="ARBA00007150"/>
    </source>
</evidence>
<dbReference type="EC" id="2.5.1.145" evidence="7"/>
<gene>
    <name evidence="7" type="primary">lgt</name>
    <name evidence="8" type="ORF">AQPE_4560</name>
</gene>
<feature type="transmembrane region" description="Helical" evidence="7">
    <location>
        <begin position="211"/>
        <end position="231"/>
    </location>
</feature>
<keyword evidence="4 7" id="KW-0812">Transmembrane</keyword>
<dbReference type="EMBL" id="AP018694">
    <property type="protein sequence ID" value="BBE20369.1"/>
    <property type="molecule type" value="Genomic_DNA"/>
</dbReference>
<evidence type="ECO:0000313" key="8">
    <source>
        <dbReference type="EMBL" id="BBE20369.1"/>
    </source>
</evidence>
<comment type="similarity">
    <text evidence="1 7">Belongs to the Lgt family.</text>
</comment>
<evidence type="ECO:0000256" key="4">
    <source>
        <dbReference type="ARBA" id="ARBA00022692"/>
    </source>
</evidence>
<dbReference type="GO" id="GO:0008961">
    <property type="term" value="F:phosphatidylglycerol-prolipoprotein diacylglyceryl transferase activity"/>
    <property type="evidence" value="ECO:0007669"/>
    <property type="project" value="UniProtKB-UniRule"/>
</dbReference>
<dbReference type="PANTHER" id="PTHR30589:SF0">
    <property type="entry name" value="PHOSPHATIDYLGLYCEROL--PROLIPOPROTEIN DIACYLGLYCERYL TRANSFERASE"/>
    <property type="match status" value="1"/>
</dbReference>
<dbReference type="PANTHER" id="PTHR30589">
    <property type="entry name" value="PROLIPOPROTEIN DIACYLGLYCERYL TRANSFERASE"/>
    <property type="match status" value="1"/>
</dbReference>
<evidence type="ECO:0000256" key="6">
    <source>
        <dbReference type="ARBA" id="ARBA00023136"/>
    </source>
</evidence>
<dbReference type="NCBIfam" id="TIGR00544">
    <property type="entry name" value="lgt"/>
    <property type="match status" value="1"/>
</dbReference>
<dbReference type="AlphaFoldDB" id="A0A5K7SFW2"/>
<feature type="transmembrane region" description="Helical" evidence="7">
    <location>
        <begin position="185"/>
        <end position="204"/>
    </location>
</feature>
<comment type="function">
    <text evidence="7">Catalyzes the transfer of the diacylglyceryl group from phosphatidylglycerol to the sulfhydryl group of the N-terminal cysteine of a prolipoprotein, the first step in the formation of mature lipoproteins.</text>
</comment>
<feature type="transmembrane region" description="Helical" evidence="7">
    <location>
        <begin position="137"/>
        <end position="157"/>
    </location>
</feature>
<organism evidence="8 9">
    <name type="scientific">Aquipluma nitroreducens</name>
    <dbReference type="NCBI Taxonomy" id="2010828"/>
    <lineage>
        <taxon>Bacteria</taxon>
        <taxon>Pseudomonadati</taxon>
        <taxon>Bacteroidota</taxon>
        <taxon>Bacteroidia</taxon>
        <taxon>Marinilabiliales</taxon>
        <taxon>Prolixibacteraceae</taxon>
        <taxon>Aquipluma</taxon>
    </lineage>
</organism>
<dbReference type="Proteomes" id="UP001193389">
    <property type="component" value="Chromosome"/>
</dbReference>
<feature type="binding site" evidence="7">
    <location>
        <position position="152"/>
    </location>
    <ligand>
        <name>a 1,2-diacyl-sn-glycero-3-phospho-(1'-sn-glycerol)</name>
        <dbReference type="ChEBI" id="CHEBI:64716"/>
    </ligand>
</feature>
<proteinExistence type="inferred from homology"/>
<feature type="transmembrane region" description="Helical" evidence="7">
    <location>
        <begin position="24"/>
        <end position="45"/>
    </location>
</feature>
<dbReference type="GO" id="GO:0042158">
    <property type="term" value="P:lipoprotein biosynthetic process"/>
    <property type="evidence" value="ECO:0007669"/>
    <property type="project" value="UniProtKB-UniRule"/>
</dbReference>
<dbReference type="HAMAP" id="MF_01147">
    <property type="entry name" value="Lgt"/>
    <property type="match status" value="1"/>
</dbReference>
<dbReference type="GO" id="GO:0005886">
    <property type="term" value="C:plasma membrane"/>
    <property type="evidence" value="ECO:0007669"/>
    <property type="project" value="UniProtKB-SubCell"/>
</dbReference>
<accession>A0A5K7SFW2</accession>
<keyword evidence="5 7" id="KW-1133">Transmembrane helix</keyword>
<dbReference type="RefSeq" id="WP_318348521.1">
    <property type="nucleotide sequence ID" value="NZ_AP018694.1"/>
</dbReference>
<dbReference type="KEGG" id="anf:AQPE_4560"/>
<feature type="transmembrane region" description="Helical" evidence="7">
    <location>
        <begin position="251"/>
        <end position="270"/>
    </location>
</feature>
<keyword evidence="2 7" id="KW-1003">Cell membrane</keyword>
<dbReference type="UniPathway" id="UPA00664"/>
<evidence type="ECO:0000256" key="2">
    <source>
        <dbReference type="ARBA" id="ARBA00022475"/>
    </source>
</evidence>
<feature type="transmembrane region" description="Helical" evidence="7">
    <location>
        <begin position="57"/>
        <end position="83"/>
    </location>
</feature>
<name>A0A5K7SFW2_9BACT</name>
<evidence type="ECO:0000313" key="9">
    <source>
        <dbReference type="Proteomes" id="UP001193389"/>
    </source>
</evidence>
<comment type="subcellular location">
    <subcellularLocation>
        <location evidence="7">Cell membrane</location>
        <topology evidence="7">Multi-pass membrane protein</topology>
    </subcellularLocation>
</comment>
<dbReference type="Pfam" id="PF01790">
    <property type="entry name" value="LGT"/>
    <property type="match status" value="1"/>
</dbReference>
<feature type="transmembrane region" description="Helical" evidence="7">
    <location>
        <begin position="103"/>
        <end position="125"/>
    </location>
</feature>
<comment type="pathway">
    <text evidence="7">Protein modification; lipoprotein biosynthesis (diacylglyceryl transfer).</text>
</comment>
<keyword evidence="9" id="KW-1185">Reference proteome</keyword>
<protein>
    <recommendedName>
        <fullName evidence="7">Phosphatidylglycerol--prolipoprotein diacylglyceryl transferase</fullName>
        <ecNumber evidence="7">2.5.1.145</ecNumber>
    </recommendedName>
</protein>
<dbReference type="InterPro" id="IPR001640">
    <property type="entry name" value="Lgt"/>
</dbReference>
<comment type="catalytic activity">
    <reaction evidence="7">
        <text>L-cysteinyl-[prolipoprotein] + a 1,2-diacyl-sn-glycero-3-phospho-(1'-sn-glycerol) = an S-1,2-diacyl-sn-glyceryl-L-cysteinyl-[prolipoprotein] + sn-glycerol 1-phosphate + H(+)</text>
        <dbReference type="Rhea" id="RHEA:56712"/>
        <dbReference type="Rhea" id="RHEA-COMP:14679"/>
        <dbReference type="Rhea" id="RHEA-COMP:14680"/>
        <dbReference type="ChEBI" id="CHEBI:15378"/>
        <dbReference type="ChEBI" id="CHEBI:29950"/>
        <dbReference type="ChEBI" id="CHEBI:57685"/>
        <dbReference type="ChEBI" id="CHEBI:64716"/>
        <dbReference type="ChEBI" id="CHEBI:140658"/>
        <dbReference type="EC" id="2.5.1.145"/>
    </reaction>
</comment>
<reference evidence="8" key="1">
    <citation type="journal article" date="2020" name="Int. J. Syst. Evol. Microbiol.">
        <title>Aquipluma nitroreducens gen. nov. sp. nov., a novel facultatively anaerobic bacterium isolated from a freshwater lake.</title>
        <authorList>
            <person name="Watanabe M."/>
            <person name="Kojima H."/>
            <person name="Fukui M."/>
        </authorList>
    </citation>
    <scope>NUCLEOTIDE SEQUENCE</scope>
    <source>
        <strain evidence="8">MeG22</strain>
    </source>
</reference>
<evidence type="ECO:0000256" key="3">
    <source>
        <dbReference type="ARBA" id="ARBA00022679"/>
    </source>
</evidence>